<organism evidence="3 4">
    <name type="scientific">SAR86 cluster bacterium</name>
    <dbReference type="NCBI Taxonomy" id="2030880"/>
    <lineage>
        <taxon>Bacteria</taxon>
        <taxon>Pseudomonadati</taxon>
        <taxon>Pseudomonadota</taxon>
        <taxon>Gammaproteobacteria</taxon>
        <taxon>SAR86 cluster</taxon>
    </lineage>
</organism>
<reference evidence="4" key="1">
    <citation type="submission" date="2017-08" db="EMBL/GenBank/DDBJ databases">
        <title>A dynamic microbial community with high functional redundancy inhabits the cold, oxic subseafloor aquifer.</title>
        <authorList>
            <person name="Tully B.J."/>
            <person name="Wheat C.G."/>
            <person name="Glazer B.T."/>
            <person name="Huber J.A."/>
        </authorList>
    </citation>
    <scope>NUCLEOTIDE SEQUENCE [LARGE SCALE GENOMIC DNA]</scope>
</reference>
<accession>A0A2A5AGQ6</accession>
<proteinExistence type="predicted"/>
<name>A0A2A5AGQ6_9GAMM</name>
<protein>
    <recommendedName>
        <fullName evidence="2">Bacteriophage phiJL001 Gp84 C-terminal domain-containing protein</fullName>
    </recommendedName>
</protein>
<gene>
    <name evidence="3" type="ORF">COA96_16760</name>
</gene>
<sequence length="353" mass="37949">MAQTVMHTDAANQYAYLVKFSYGSSPTIKRYARWDSDVVVGADTYVSAGTDGEGAHLMGFTFSEQHGGTRDAEIKIIAPRSLAPFNGLSTGLAHSPVSVTVFECVIGNEAGTIREVYFGRVKSARRNPSGRTRQVELTIKGIKADLGVTLGMAMTTGCQSWLGHPLMCQIDLDAIKETANDATLNANGQRNRITVSSATTVDFATRKLWANGWVEFDDLRIRIRRVIDGEASATEWQATNNYSIDGLVNPASTPTGLRYRVTTDGGSSGGSEPTWPTTAGGTVSDGGLTWTAESVGRFSLTRQPPTEWAGQALTLVPGCDGTISTCRDVHDNETRFTGFGFGAPDRQILYETA</sequence>
<evidence type="ECO:0000256" key="1">
    <source>
        <dbReference type="SAM" id="MobiDB-lite"/>
    </source>
</evidence>
<dbReference type="AlphaFoldDB" id="A0A2A5AGQ6"/>
<evidence type="ECO:0000313" key="3">
    <source>
        <dbReference type="EMBL" id="PCJ18271.1"/>
    </source>
</evidence>
<feature type="domain" description="Bacteriophage phiJL001 Gp84 C-terminal" evidence="2">
    <location>
        <begin position="296"/>
        <end position="339"/>
    </location>
</feature>
<feature type="compositionally biased region" description="Polar residues" evidence="1">
    <location>
        <begin position="270"/>
        <end position="281"/>
    </location>
</feature>
<dbReference type="EMBL" id="NVVJ01000101">
    <property type="protein sequence ID" value="PCJ18271.1"/>
    <property type="molecule type" value="Genomic_DNA"/>
</dbReference>
<comment type="caution">
    <text evidence="3">The sequence shown here is derived from an EMBL/GenBank/DDBJ whole genome shotgun (WGS) entry which is preliminary data.</text>
</comment>
<evidence type="ECO:0000313" key="4">
    <source>
        <dbReference type="Proteomes" id="UP000218327"/>
    </source>
</evidence>
<evidence type="ECO:0000259" key="2">
    <source>
        <dbReference type="Pfam" id="PF09356"/>
    </source>
</evidence>
<dbReference type="Pfam" id="PF09356">
    <property type="entry name" value="Phage_BR0599"/>
    <property type="match status" value="1"/>
</dbReference>
<feature type="region of interest" description="Disordered" evidence="1">
    <location>
        <begin position="263"/>
        <end position="284"/>
    </location>
</feature>
<dbReference type="Proteomes" id="UP000218327">
    <property type="component" value="Unassembled WGS sequence"/>
</dbReference>
<dbReference type="InterPro" id="IPR018964">
    <property type="entry name" value="Phage_phiJL001_Gp84_C"/>
</dbReference>